<reference evidence="3" key="1">
    <citation type="journal article" date="2023" name="Insect Mol. Biol.">
        <title>Genome sequencing provides insights into the evolution of gene families encoding plant cell wall-degrading enzymes in longhorned beetles.</title>
        <authorList>
            <person name="Shin N.R."/>
            <person name="Okamura Y."/>
            <person name="Kirsch R."/>
            <person name="Pauchet Y."/>
        </authorList>
    </citation>
    <scope>NUCLEOTIDE SEQUENCE</scope>
    <source>
        <strain evidence="3">RBIC_L_NR</strain>
    </source>
</reference>
<protein>
    <recommendedName>
        <fullName evidence="2">C2H2-type domain-containing protein</fullName>
    </recommendedName>
</protein>
<comment type="caution">
    <text evidence="3">The sequence shown here is derived from an EMBL/GenBank/DDBJ whole genome shotgun (WGS) entry which is preliminary data.</text>
</comment>
<keyword evidence="4" id="KW-1185">Reference proteome</keyword>
<evidence type="ECO:0000259" key="2">
    <source>
        <dbReference type="PROSITE" id="PS00028"/>
    </source>
</evidence>
<proteinExistence type="predicted"/>
<feature type="domain" description="C2H2-type" evidence="2">
    <location>
        <begin position="124"/>
        <end position="144"/>
    </location>
</feature>
<organism evidence="3 4">
    <name type="scientific">Rhamnusium bicolor</name>
    <dbReference type="NCBI Taxonomy" id="1586634"/>
    <lineage>
        <taxon>Eukaryota</taxon>
        <taxon>Metazoa</taxon>
        <taxon>Ecdysozoa</taxon>
        <taxon>Arthropoda</taxon>
        <taxon>Hexapoda</taxon>
        <taxon>Insecta</taxon>
        <taxon>Pterygota</taxon>
        <taxon>Neoptera</taxon>
        <taxon>Endopterygota</taxon>
        <taxon>Coleoptera</taxon>
        <taxon>Polyphaga</taxon>
        <taxon>Cucujiformia</taxon>
        <taxon>Chrysomeloidea</taxon>
        <taxon>Cerambycidae</taxon>
        <taxon>Lepturinae</taxon>
        <taxon>Rhagiini</taxon>
        <taxon>Rhamnusium</taxon>
    </lineage>
</organism>
<dbReference type="AlphaFoldDB" id="A0AAV8ZRW2"/>
<dbReference type="PROSITE" id="PS00028">
    <property type="entry name" value="ZINC_FINGER_C2H2_1"/>
    <property type="match status" value="1"/>
</dbReference>
<accession>A0AAV8ZRW2</accession>
<dbReference type="Proteomes" id="UP001162156">
    <property type="component" value="Unassembled WGS sequence"/>
</dbReference>
<evidence type="ECO:0000313" key="3">
    <source>
        <dbReference type="EMBL" id="KAJ8968903.1"/>
    </source>
</evidence>
<name>A0AAV8ZRW2_9CUCU</name>
<evidence type="ECO:0000313" key="4">
    <source>
        <dbReference type="Proteomes" id="UP001162156"/>
    </source>
</evidence>
<dbReference type="InterPro" id="IPR013087">
    <property type="entry name" value="Znf_C2H2_type"/>
</dbReference>
<evidence type="ECO:0000256" key="1">
    <source>
        <dbReference type="SAM" id="MobiDB-lite"/>
    </source>
</evidence>
<feature type="compositionally biased region" description="Basic and acidic residues" evidence="1">
    <location>
        <begin position="193"/>
        <end position="202"/>
    </location>
</feature>
<feature type="region of interest" description="Disordered" evidence="1">
    <location>
        <begin position="186"/>
        <end position="254"/>
    </location>
</feature>
<sequence>MDLEQKNPEQILCKEDFQENQLKPKITKTGSQTGAKLDLRVGRPPSKQIKIAPKPEDNDVVVLFTNYTVEGEYINDHDYLINPYKRNKVLIEEGSQWYCMCYICHSKHHVYDHVPHMNTHESICKVCKVDLGNPYMLNVHVKVHTKPCKQCTERVSYGEWDTHLEQHFQDEIEFEKGLQKKIYHVRTRRKRPKKDDDAKEECQSEDLGQSSSVKTEEDSSNNEEWSSSGSSSKRLRKRKRRITNDEDIVEVERSSRVLRSNVRKSYSETESEDIISNDLHMMRNCLI</sequence>
<gene>
    <name evidence="3" type="ORF">NQ314_002044</name>
</gene>
<dbReference type="EMBL" id="JANEYF010000626">
    <property type="protein sequence ID" value="KAJ8968903.1"/>
    <property type="molecule type" value="Genomic_DNA"/>
</dbReference>